<dbReference type="Gene3D" id="2.60.40.10">
    <property type="entry name" value="Immunoglobulins"/>
    <property type="match status" value="1"/>
</dbReference>
<dbReference type="RefSeq" id="WP_210154450.1">
    <property type="nucleotide sequence ID" value="NZ_JAFCNB010000002.1"/>
</dbReference>
<feature type="signal peptide" evidence="2">
    <location>
        <begin position="1"/>
        <end position="28"/>
    </location>
</feature>
<accession>A0A941AIH5</accession>
<comment type="caution">
    <text evidence="4">The sequence shown here is derived from an EMBL/GenBank/DDBJ whole genome shotgun (WGS) entry which is preliminary data.</text>
</comment>
<dbReference type="SUPFAM" id="SSF49384">
    <property type="entry name" value="Carbohydrate-binding domain"/>
    <property type="match status" value="1"/>
</dbReference>
<dbReference type="GO" id="GO:0030247">
    <property type="term" value="F:polysaccharide binding"/>
    <property type="evidence" value="ECO:0007669"/>
    <property type="project" value="UniProtKB-UniRule"/>
</dbReference>
<proteinExistence type="predicted"/>
<feature type="domain" description="CBM2" evidence="3">
    <location>
        <begin position="175"/>
        <end position="283"/>
    </location>
</feature>
<feature type="compositionally biased region" description="Pro residues" evidence="1">
    <location>
        <begin position="56"/>
        <end position="67"/>
    </location>
</feature>
<feature type="chain" id="PRO_5037324801" evidence="2">
    <location>
        <begin position="29"/>
        <end position="283"/>
    </location>
</feature>
<keyword evidence="5" id="KW-1185">Reference proteome</keyword>
<keyword evidence="2" id="KW-0732">Signal</keyword>
<gene>
    <name evidence="4" type="ORF">JOL79_04975</name>
</gene>
<evidence type="ECO:0000313" key="5">
    <source>
        <dbReference type="Proteomes" id="UP000674234"/>
    </source>
</evidence>
<dbReference type="PROSITE" id="PS51173">
    <property type="entry name" value="CBM2"/>
    <property type="match status" value="1"/>
</dbReference>
<dbReference type="Gene3D" id="2.60.40.290">
    <property type="match status" value="1"/>
</dbReference>
<organism evidence="4 5">
    <name type="scientific">Microbispora oryzae</name>
    <dbReference type="NCBI Taxonomy" id="2806554"/>
    <lineage>
        <taxon>Bacteria</taxon>
        <taxon>Bacillati</taxon>
        <taxon>Actinomycetota</taxon>
        <taxon>Actinomycetes</taxon>
        <taxon>Streptosporangiales</taxon>
        <taxon>Streptosporangiaceae</taxon>
        <taxon>Microbispora</taxon>
    </lineage>
</organism>
<name>A0A941AIH5_9ACTN</name>
<dbReference type="EMBL" id="JAFCNB010000002">
    <property type="protein sequence ID" value="MBP2703153.1"/>
    <property type="molecule type" value="Genomic_DNA"/>
</dbReference>
<dbReference type="InterPro" id="IPR008965">
    <property type="entry name" value="CBM2/CBM3_carb-bd_dom_sf"/>
</dbReference>
<dbReference type="Proteomes" id="UP000674234">
    <property type="component" value="Unassembled WGS sequence"/>
</dbReference>
<reference evidence="4" key="1">
    <citation type="submission" date="2021-02" db="EMBL/GenBank/DDBJ databases">
        <title>Draft genome sequence of Microbispora sp. RL4-1S isolated from rice leaves in Thailand.</title>
        <authorList>
            <person name="Muangham S."/>
            <person name="Duangmal K."/>
        </authorList>
    </citation>
    <scope>NUCLEOTIDE SEQUENCE</scope>
    <source>
        <strain evidence="4">RL4-1S</strain>
    </source>
</reference>
<evidence type="ECO:0000256" key="2">
    <source>
        <dbReference type="SAM" id="SignalP"/>
    </source>
</evidence>
<evidence type="ECO:0000313" key="4">
    <source>
        <dbReference type="EMBL" id="MBP2703153.1"/>
    </source>
</evidence>
<dbReference type="GO" id="GO:0005975">
    <property type="term" value="P:carbohydrate metabolic process"/>
    <property type="evidence" value="ECO:0007669"/>
    <property type="project" value="InterPro"/>
</dbReference>
<protein>
    <submittedName>
        <fullName evidence="4">Cellulose-binding domain-containing protein</fullName>
    </submittedName>
</protein>
<dbReference type="InterPro" id="IPR013783">
    <property type="entry name" value="Ig-like_fold"/>
</dbReference>
<feature type="region of interest" description="Disordered" evidence="1">
    <location>
        <begin position="43"/>
        <end position="71"/>
    </location>
</feature>
<dbReference type="SUPFAM" id="SSF49265">
    <property type="entry name" value="Fibronectin type III"/>
    <property type="match status" value="1"/>
</dbReference>
<dbReference type="Pfam" id="PF00553">
    <property type="entry name" value="CBM_2"/>
    <property type="match status" value="1"/>
</dbReference>
<evidence type="ECO:0000256" key="1">
    <source>
        <dbReference type="SAM" id="MobiDB-lite"/>
    </source>
</evidence>
<sequence>MRRTWLGALAGAGVAATILIPAAGSAWAGGLAGAPAPSPSYPSPTLFPCNTGPTMPSAPPNDPPTTPGTPEIVSSIMNTVRLKWTPSTDADGIACYSVFERMPSGETRLRATFQPAVTEGTVSLPWPPSGVAWEDHDLYVEAVDTKGAYSARSGSVIVRIYNDVISPTTSPSISPPPPALKCHVTYGTAGWNGGMSSWIEVTNTGTTTISGWGLQFTFPSGGQHVTNGWSAQWVQNGATVVASNWEWNKNIAPGKSVTIGFNGTNTGTNPEPAAFYLNGTACA</sequence>
<dbReference type="InterPro" id="IPR001919">
    <property type="entry name" value="CBD2"/>
</dbReference>
<dbReference type="AlphaFoldDB" id="A0A941AIH5"/>
<dbReference type="InterPro" id="IPR036116">
    <property type="entry name" value="FN3_sf"/>
</dbReference>
<dbReference type="SMART" id="SM00637">
    <property type="entry name" value="CBD_II"/>
    <property type="match status" value="1"/>
</dbReference>
<evidence type="ECO:0000259" key="3">
    <source>
        <dbReference type="PROSITE" id="PS51173"/>
    </source>
</evidence>
<dbReference type="GO" id="GO:0004553">
    <property type="term" value="F:hydrolase activity, hydrolyzing O-glycosyl compounds"/>
    <property type="evidence" value="ECO:0007669"/>
    <property type="project" value="InterPro"/>
</dbReference>
<dbReference type="InterPro" id="IPR012291">
    <property type="entry name" value="CBM2_carb-bd_dom_sf"/>
</dbReference>